<reference evidence="4 5" key="1">
    <citation type="submission" date="2016-09" db="EMBL/GenBank/DDBJ databases">
        <authorList>
            <person name="Capua I."/>
            <person name="De Benedictis P."/>
            <person name="Joannis T."/>
            <person name="Lombin L.H."/>
            <person name="Cattoli G."/>
        </authorList>
    </citation>
    <scope>NUCLEOTIDE SEQUENCE [LARGE SCALE GENOMIC DNA]</scope>
    <source>
        <strain evidence="4 5">NRS-1</strain>
    </source>
</reference>
<gene>
    <name evidence="4" type="ORF">BHF72_1424</name>
</gene>
<comment type="similarity">
    <text evidence="1">Belongs to the membrane fusion protein (MFP) (TC 8.A.1) family.</text>
</comment>
<dbReference type="GO" id="GO:0022857">
    <property type="term" value="F:transmembrane transporter activity"/>
    <property type="evidence" value="ECO:0007669"/>
    <property type="project" value="InterPro"/>
</dbReference>
<keyword evidence="5" id="KW-1185">Reference proteome</keyword>
<evidence type="ECO:0000256" key="2">
    <source>
        <dbReference type="ARBA" id="ARBA00022448"/>
    </source>
</evidence>
<dbReference type="Gene3D" id="1.10.287.470">
    <property type="entry name" value="Helix hairpin bin"/>
    <property type="match status" value="1"/>
</dbReference>
<evidence type="ECO:0000256" key="1">
    <source>
        <dbReference type="ARBA" id="ARBA00009477"/>
    </source>
</evidence>
<accession>A0A1E5UGL5</accession>
<dbReference type="Pfam" id="PF25973">
    <property type="entry name" value="BSH_CzcB"/>
    <property type="match status" value="1"/>
</dbReference>
<dbReference type="Gene3D" id="2.40.50.100">
    <property type="match status" value="1"/>
</dbReference>
<dbReference type="EMBL" id="MKGI01000012">
    <property type="protein sequence ID" value="OEL11968.1"/>
    <property type="molecule type" value="Genomic_DNA"/>
</dbReference>
<keyword evidence="2" id="KW-0813">Transport</keyword>
<organism evidence="4 5">
    <name type="scientific">Cloacibacterium normanense</name>
    <dbReference type="NCBI Taxonomy" id="237258"/>
    <lineage>
        <taxon>Bacteria</taxon>
        <taxon>Pseudomonadati</taxon>
        <taxon>Bacteroidota</taxon>
        <taxon>Flavobacteriia</taxon>
        <taxon>Flavobacteriales</taxon>
        <taxon>Weeksellaceae</taxon>
    </lineage>
</organism>
<dbReference type="PANTHER" id="PTHR30097">
    <property type="entry name" value="CATION EFFLUX SYSTEM PROTEIN CUSB"/>
    <property type="match status" value="1"/>
</dbReference>
<dbReference type="AlphaFoldDB" id="A0A1E5UGL5"/>
<proteinExistence type="inferred from homology"/>
<dbReference type="PROSITE" id="PS51257">
    <property type="entry name" value="PROKAR_LIPOPROTEIN"/>
    <property type="match status" value="1"/>
</dbReference>
<dbReference type="STRING" id="237258.SAMN04489756_10614"/>
<comment type="caution">
    <text evidence="4">The sequence shown here is derived from an EMBL/GenBank/DDBJ whole genome shotgun (WGS) entry which is preliminary data.</text>
</comment>
<dbReference type="GO" id="GO:0016020">
    <property type="term" value="C:membrane"/>
    <property type="evidence" value="ECO:0007669"/>
    <property type="project" value="InterPro"/>
</dbReference>
<dbReference type="RefSeq" id="WP_069797092.1">
    <property type="nucleotide sequence ID" value="NZ_CP034157.1"/>
</dbReference>
<sequence>MKKIISIITISLLLFSCGKKEETAKEEFEVVAAENQITLNDNQIKNAGIETGNLGYEDISAKIILNGAVDVPPQNLASVSAPSGGYVRFIRHMPGMHVDKGETLAVLEDPQIVQLQQDYLLAKSNLGYAQKDYARQSELNQSKAASDKAMQLAQTEAQNQNILMRGMAEKLRALGINPNNLNAGNIKRSVAVTSPVSGYISSVNVKMGQYVSPTERLFDVVNTGDIHLALKVFEKDLNKIALNQRVFAYTNQNPDKKYAANIILIGRDFQPDKSVIIHCHFIEYDKSLIPGTYMNAEVETQTETGNTVPDDAVVTWESKQYIFEEVQPKTYKMFPITIGNSENGRTEILNLDEKAKNKKFVTKGAYYLLMGLKNVEE</sequence>
<dbReference type="InterPro" id="IPR051909">
    <property type="entry name" value="MFP_Cation_Efflux"/>
</dbReference>
<protein>
    <submittedName>
        <fullName evidence="4">Efflux transporter, RND family, MFP subunit</fullName>
    </submittedName>
</protein>
<name>A0A1E5UGL5_9FLAO</name>
<dbReference type="NCBIfam" id="TIGR01730">
    <property type="entry name" value="RND_mfp"/>
    <property type="match status" value="1"/>
</dbReference>
<dbReference type="KEGG" id="cnr:EB819_02035"/>
<dbReference type="GO" id="GO:0015679">
    <property type="term" value="P:plasma membrane copper ion transport"/>
    <property type="evidence" value="ECO:0007669"/>
    <property type="project" value="TreeGrafter"/>
</dbReference>
<dbReference type="Gene3D" id="2.40.30.170">
    <property type="match status" value="1"/>
</dbReference>
<dbReference type="InterPro" id="IPR058647">
    <property type="entry name" value="BSH_CzcB-like"/>
</dbReference>
<feature type="domain" description="CzcB-like barrel-sandwich hybrid" evidence="3">
    <location>
        <begin position="76"/>
        <end position="221"/>
    </location>
</feature>
<dbReference type="GO" id="GO:0030313">
    <property type="term" value="C:cell envelope"/>
    <property type="evidence" value="ECO:0007669"/>
    <property type="project" value="TreeGrafter"/>
</dbReference>
<evidence type="ECO:0000259" key="3">
    <source>
        <dbReference type="Pfam" id="PF25973"/>
    </source>
</evidence>
<dbReference type="Proteomes" id="UP000095601">
    <property type="component" value="Unassembled WGS sequence"/>
</dbReference>
<evidence type="ECO:0000313" key="4">
    <source>
        <dbReference type="EMBL" id="OEL11968.1"/>
    </source>
</evidence>
<dbReference type="PATRIC" id="fig|237258.4.peg.1378"/>
<dbReference type="SUPFAM" id="SSF111369">
    <property type="entry name" value="HlyD-like secretion proteins"/>
    <property type="match status" value="1"/>
</dbReference>
<dbReference type="InterPro" id="IPR006143">
    <property type="entry name" value="RND_pump_MFP"/>
</dbReference>
<dbReference type="Gene3D" id="2.40.420.20">
    <property type="match status" value="1"/>
</dbReference>
<dbReference type="PANTHER" id="PTHR30097:SF4">
    <property type="entry name" value="SLR6042 PROTEIN"/>
    <property type="match status" value="1"/>
</dbReference>
<evidence type="ECO:0000313" key="5">
    <source>
        <dbReference type="Proteomes" id="UP000095601"/>
    </source>
</evidence>
<dbReference type="GO" id="GO:0060003">
    <property type="term" value="P:copper ion export"/>
    <property type="evidence" value="ECO:0007669"/>
    <property type="project" value="TreeGrafter"/>
</dbReference>
<dbReference type="OrthoDB" id="9814657at2"/>